<feature type="region of interest" description="Disordered" evidence="1">
    <location>
        <begin position="436"/>
        <end position="509"/>
    </location>
</feature>
<feature type="region of interest" description="Disordered" evidence="1">
    <location>
        <begin position="369"/>
        <end position="394"/>
    </location>
</feature>
<evidence type="ECO:0000313" key="3">
    <source>
        <dbReference type="Proteomes" id="UP000283530"/>
    </source>
</evidence>
<dbReference type="Pfam" id="PF03004">
    <property type="entry name" value="Transposase_24"/>
    <property type="match status" value="1"/>
</dbReference>
<name>A0A3S3MUK1_9MAGN</name>
<organism evidence="2 3">
    <name type="scientific">Cinnamomum micranthum f. kanehirae</name>
    <dbReference type="NCBI Taxonomy" id="337451"/>
    <lineage>
        <taxon>Eukaryota</taxon>
        <taxon>Viridiplantae</taxon>
        <taxon>Streptophyta</taxon>
        <taxon>Embryophyta</taxon>
        <taxon>Tracheophyta</taxon>
        <taxon>Spermatophyta</taxon>
        <taxon>Magnoliopsida</taxon>
        <taxon>Magnoliidae</taxon>
        <taxon>Laurales</taxon>
        <taxon>Lauraceae</taxon>
        <taxon>Cinnamomum</taxon>
    </lineage>
</organism>
<dbReference type="OrthoDB" id="1742375at2759"/>
<evidence type="ECO:0000256" key="1">
    <source>
        <dbReference type="SAM" id="MobiDB-lite"/>
    </source>
</evidence>
<dbReference type="PANTHER" id="PTHR33144">
    <property type="entry name" value="OS10G0409366 PROTEIN-RELATED"/>
    <property type="match status" value="1"/>
</dbReference>
<gene>
    <name evidence="2" type="ORF">CKAN_00837000</name>
</gene>
<dbReference type="InterPro" id="IPR004252">
    <property type="entry name" value="Probable_transposase_24"/>
</dbReference>
<dbReference type="Proteomes" id="UP000283530">
    <property type="component" value="Unassembled WGS sequence"/>
</dbReference>
<feature type="compositionally biased region" description="Polar residues" evidence="1">
    <location>
        <begin position="72"/>
        <end position="96"/>
    </location>
</feature>
<dbReference type="AlphaFoldDB" id="A0A3S3MUK1"/>
<accession>A0A3S3MUK1</accession>
<sequence length="535" mass="59633">MAAAKDTFSVSFELLYCDEPDIDAFAQKVLDQTAVVQHMSGRKRRDRPLTMDELLRQAEASTPSGGPRPTSDAAQSSSMAPQSRPSTSQASPSTPVDASASAFSSPSSRPASTSAQTGATSTGASSSRGRGPARGIRTWNSGHPIDVEFDDTYHPVGPHARELISQLGHMVRDPYAFPLTTLDWDAFPVETLDRTWQQVKDNLRACPELFRPVCMSKCRKMWKDHKNKVKMLHWKPHQDAPDILDRVPRGVLPDQWTQLVRYWTSEEVQRVAAMNAQNRAMQGPAHRLGTRHITQVRHELRSEGVLVDRMSVWMRSRDPRHPEVTAIIAQYQSRLEELPEEERSLPSRRDEIFHSVVGRDGHGYTLTYGTGIPRSHIMRSESSGASSSQGSRLRADGDYDQLLQSMRASIREELRAEMRAELREEMRAEWRAEMAEMEARLSQSRGPLASDPPPTSQAPDAGSGHQARRHSVGQGSHDPAGSTDRDEKIGLRGSKTTKRAPLPVKVDGHVPVVIPDLQELTERESDSWIARKAET</sequence>
<comment type="caution">
    <text evidence="2">The sequence shown here is derived from an EMBL/GenBank/DDBJ whole genome shotgun (WGS) entry which is preliminary data.</text>
</comment>
<feature type="compositionally biased region" description="Low complexity" evidence="1">
    <location>
        <begin position="98"/>
        <end position="137"/>
    </location>
</feature>
<feature type="region of interest" description="Disordered" evidence="1">
    <location>
        <begin position="37"/>
        <end position="142"/>
    </location>
</feature>
<feature type="compositionally biased region" description="Basic and acidic residues" evidence="1">
    <location>
        <begin position="47"/>
        <end position="56"/>
    </location>
</feature>
<protein>
    <submittedName>
        <fullName evidence="2">Uncharacterized protein</fullName>
    </submittedName>
</protein>
<proteinExistence type="predicted"/>
<dbReference type="EMBL" id="QPKB01000003">
    <property type="protein sequence ID" value="RWR79773.1"/>
    <property type="molecule type" value="Genomic_DNA"/>
</dbReference>
<reference evidence="2 3" key="1">
    <citation type="journal article" date="2019" name="Nat. Plants">
        <title>Stout camphor tree genome fills gaps in understanding of flowering plant genome evolution.</title>
        <authorList>
            <person name="Chaw S.M."/>
            <person name="Liu Y.C."/>
            <person name="Wu Y.W."/>
            <person name="Wang H.Y."/>
            <person name="Lin C.I."/>
            <person name="Wu C.S."/>
            <person name="Ke H.M."/>
            <person name="Chang L.Y."/>
            <person name="Hsu C.Y."/>
            <person name="Yang H.T."/>
            <person name="Sudianto E."/>
            <person name="Hsu M.H."/>
            <person name="Wu K.P."/>
            <person name="Wang L.N."/>
            <person name="Leebens-Mack J.H."/>
            <person name="Tsai I.J."/>
        </authorList>
    </citation>
    <scope>NUCLEOTIDE SEQUENCE [LARGE SCALE GENOMIC DNA]</scope>
    <source>
        <strain evidence="3">cv. Chaw 1501</strain>
        <tissue evidence="2">Young leaves</tissue>
    </source>
</reference>
<feature type="compositionally biased region" description="Low complexity" evidence="1">
    <location>
        <begin position="380"/>
        <end position="391"/>
    </location>
</feature>
<evidence type="ECO:0000313" key="2">
    <source>
        <dbReference type="EMBL" id="RWR79773.1"/>
    </source>
</evidence>
<dbReference type="PANTHER" id="PTHR33144:SF25">
    <property type="entry name" value="DUF4216 DOMAIN-CONTAINING PROTEIN"/>
    <property type="match status" value="1"/>
</dbReference>
<keyword evidence="3" id="KW-1185">Reference proteome</keyword>